<gene>
    <name evidence="3" type="primary">ychA</name>
    <name evidence="3" type="ORF">BUCIKOCA2762_119</name>
</gene>
<evidence type="ECO:0000313" key="4">
    <source>
        <dbReference type="Proteomes" id="UP000294380"/>
    </source>
</evidence>
<dbReference type="OrthoDB" id="232498at2"/>
<dbReference type="Proteomes" id="UP000294380">
    <property type="component" value="Chromosome"/>
</dbReference>
<accession>A0A451D5D6</accession>
<sequence length="269" mass="31309">MIDLNNINFSEMSLFEVMVKIIANIRFDFCESKIMNMYIKKIQEVSLFISDQLSEMKKLEQLLLIFYKNWNFGCSTDKYKLSDMIWLDTVILSNQGNSFSLGIILIYIASQLNMIIKPVIFPTQLILKFQNLEKKFFYINPIDGEILSKHTLKAWLKGNISPSTELQDSDLQESTSLIVIQKILDMLKIALIEERNIELALNVSNILLQLKPKDPYEVRDRGLIFSQLKCYHVAISDLLYFVEQCPEDPVSDIIKMQINSIERKKVILH</sequence>
<evidence type="ECO:0000313" key="3">
    <source>
        <dbReference type="EMBL" id="VFP81038.1"/>
    </source>
</evidence>
<dbReference type="EMBL" id="LR217707">
    <property type="protein sequence ID" value="VFP81038.1"/>
    <property type="molecule type" value="Genomic_DNA"/>
</dbReference>
<organism evidence="3 4">
    <name type="scientific">Buchnera aphidicola</name>
    <name type="common">Cinara kochiana kochiana</name>
    <dbReference type="NCBI Taxonomy" id="2518976"/>
    <lineage>
        <taxon>Bacteria</taxon>
        <taxon>Pseudomonadati</taxon>
        <taxon>Pseudomonadota</taxon>
        <taxon>Gammaproteobacteria</taxon>
        <taxon>Enterobacterales</taxon>
        <taxon>Erwiniaceae</taxon>
        <taxon>Buchnera</taxon>
    </lineage>
</organism>
<dbReference type="Pfam" id="PF13369">
    <property type="entry name" value="Transglut_core2"/>
    <property type="match status" value="1"/>
</dbReference>
<dbReference type="RefSeq" id="WP_154028417.1">
    <property type="nucleotide sequence ID" value="NZ_LR217707.1"/>
</dbReference>
<dbReference type="InterPro" id="IPR032698">
    <property type="entry name" value="SirB1_N"/>
</dbReference>
<name>A0A451D5D6_9GAMM</name>
<feature type="domain" description="Protein SirB1 N-terminal" evidence="2">
    <location>
        <begin position="43"/>
        <end position="184"/>
    </location>
</feature>
<proteinExistence type="inferred from homology"/>
<comment type="similarity">
    <text evidence="1">Belongs to the UPF0162 family.</text>
</comment>
<dbReference type="Pfam" id="PF13371">
    <property type="entry name" value="TPR_9"/>
    <property type="match status" value="1"/>
</dbReference>
<protein>
    <submittedName>
        <fullName evidence="3">UPF0162 protein YchA</fullName>
    </submittedName>
</protein>
<evidence type="ECO:0000259" key="2">
    <source>
        <dbReference type="Pfam" id="PF13369"/>
    </source>
</evidence>
<evidence type="ECO:0000256" key="1">
    <source>
        <dbReference type="ARBA" id="ARBA00007100"/>
    </source>
</evidence>
<reference evidence="3 4" key="1">
    <citation type="submission" date="2019-02" db="EMBL/GenBank/DDBJ databases">
        <authorList>
            <person name="Manzano-Marin A."/>
            <person name="Manzano-Marin A."/>
        </authorList>
    </citation>
    <scope>NUCLEOTIDE SEQUENCE [LARGE SCALE GENOMIC DNA]</scope>
    <source>
        <strain evidence="3 4">BuCikochiana</strain>
    </source>
</reference>
<dbReference type="AlphaFoldDB" id="A0A451D5D6"/>